<feature type="compositionally biased region" description="Basic and acidic residues" evidence="1">
    <location>
        <begin position="124"/>
        <end position="135"/>
    </location>
</feature>
<evidence type="ECO:0000313" key="4">
    <source>
        <dbReference type="Proteomes" id="UP001283341"/>
    </source>
</evidence>
<dbReference type="AlphaFoldDB" id="A0AAE0I451"/>
<gene>
    <name evidence="2" type="ORF">B0H66DRAFT_618261</name>
    <name evidence="3" type="ORF">B0H66DRAFT_621391</name>
</gene>
<dbReference type="EMBL" id="JAUEDM010000020">
    <property type="protein sequence ID" value="KAK3311796.1"/>
    <property type="molecule type" value="Genomic_DNA"/>
</dbReference>
<dbReference type="InterPro" id="IPR029021">
    <property type="entry name" value="Prot-tyrosine_phosphatase-like"/>
</dbReference>
<feature type="compositionally biased region" description="Polar residues" evidence="1">
    <location>
        <begin position="1"/>
        <end position="11"/>
    </location>
</feature>
<proteinExistence type="predicted"/>
<feature type="region of interest" description="Disordered" evidence="1">
    <location>
        <begin position="1"/>
        <end position="20"/>
    </location>
</feature>
<keyword evidence="4" id="KW-1185">Reference proteome</keyword>
<dbReference type="Proteomes" id="UP001283341">
    <property type="component" value="Unassembled WGS sequence"/>
</dbReference>
<protein>
    <submittedName>
        <fullName evidence="3">Uncharacterized protein</fullName>
    </submittedName>
</protein>
<comment type="caution">
    <text evidence="3">The sequence shown here is derived from an EMBL/GenBank/DDBJ whole genome shotgun (WGS) entry which is preliminary data.</text>
</comment>
<accession>A0AAE0I451</accession>
<name>A0AAE0I451_9PEZI</name>
<dbReference type="EMBL" id="JAUEDM010000004">
    <property type="protein sequence ID" value="KAK3317939.1"/>
    <property type="molecule type" value="Genomic_DNA"/>
</dbReference>
<feature type="compositionally biased region" description="Low complexity" evidence="1">
    <location>
        <begin position="79"/>
        <end position="96"/>
    </location>
</feature>
<feature type="region of interest" description="Disordered" evidence="1">
    <location>
        <begin position="28"/>
        <end position="144"/>
    </location>
</feature>
<organism evidence="3 4">
    <name type="scientific">Apodospora peruviana</name>
    <dbReference type="NCBI Taxonomy" id="516989"/>
    <lineage>
        <taxon>Eukaryota</taxon>
        <taxon>Fungi</taxon>
        <taxon>Dikarya</taxon>
        <taxon>Ascomycota</taxon>
        <taxon>Pezizomycotina</taxon>
        <taxon>Sordariomycetes</taxon>
        <taxon>Sordariomycetidae</taxon>
        <taxon>Sordariales</taxon>
        <taxon>Lasiosphaeriaceae</taxon>
        <taxon>Apodospora</taxon>
    </lineage>
</organism>
<dbReference type="Gene3D" id="3.90.190.10">
    <property type="entry name" value="Protein tyrosine phosphatase superfamily"/>
    <property type="match status" value="1"/>
</dbReference>
<reference evidence="3" key="1">
    <citation type="journal article" date="2023" name="Mol. Phylogenet. Evol.">
        <title>Genome-scale phylogeny and comparative genomics of the fungal order Sordariales.</title>
        <authorList>
            <person name="Hensen N."/>
            <person name="Bonometti L."/>
            <person name="Westerberg I."/>
            <person name="Brannstrom I.O."/>
            <person name="Guillou S."/>
            <person name="Cros-Aarteil S."/>
            <person name="Calhoun S."/>
            <person name="Haridas S."/>
            <person name="Kuo A."/>
            <person name="Mondo S."/>
            <person name="Pangilinan J."/>
            <person name="Riley R."/>
            <person name="LaButti K."/>
            <person name="Andreopoulos B."/>
            <person name="Lipzen A."/>
            <person name="Chen C."/>
            <person name="Yan M."/>
            <person name="Daum C."/>
            <person name="Ng V."/>
            <person name="Clum A."/>
            <person name="Steindorff A."/>
            <person name="Ohm R.A."/>
            <person name="Martin F."/>
            <person name="Silar P."/>
            <person name="Natvig D.O."/>
            <person name="Lalanne C."/>
            <person name="Gautier V."/>
            <person name="Ament-Velasquez S.L."/>
            <person name="Kruys A."/>
            <person name="Hutchinson M.I."/>
            <person name="Powell A.J."/>
            <person name="Barry K."/>
            <person name="Miller A.N."/>
            <person name="Grigoriev I.V."/>
            <person name="Debuchy R."/>
            <person name="Gladieux P."/>
            <person name="Hiltunen Thoren M."/>
            <person name="Johannesson H."/>
        </authorList>
    </citation>
    <scope>NUCLEOTIDE SEQUENCE</scope>
    <source>
        <strain evidence="3">CBS 118394</strain>
    </source>
</reference>
<feature type="compositionally biased region" description="Low complexity" evidence="1">
    <location>
        <begin position="34"/>
        <end position="43"/>
    </location>
</feature>
<reference evidence="3" key="2">
    <citation type="submission" date="2023-06" db="EMBL/GenBank/DDBJ databases">
        <authorList>
            <consortium name="Lawrence Berkeley National Laboratory"/>
            <person name="Haridas S."/>
            <person name="Hensen N."/>
            <person name="Bonometti L."/>
            <person name="Westerberg I."/>
            <person name="Brannstrom I.O."/>
            <person name="Guillou S."/>
            <person name="Cros-Aarteil S."/>
            <person name="Calhoun S."/>
            <person name="Kuo A."/>
            <person name="Mondo S."/>
            <person name="Pangilinan J."/>
            <person name="Riley R."/>
            <person name="Labutti K."/>
            <person name="Andreopoulos B."/>
            <person name="Lipzen A."/>
            <person name="Chen C."/>
            <person name="Yanf M."/>
            <person name="Daum C."/>
            <person name="Ng V."/>
            <person name="Clum A."/>
            <person name="Steindorff A."/>
            <person name="Ohm R."/>
            <person name="Martin F."/>
            <person name="Silar P."/>
            <person name="Natvig D."/>
            <person name="Lalanne C."/>
            <person name="Gautier V."/>
            <person name="Ament-Velasquez S.L."/>
            <person name="Kruys A."/>
            <person name="Hutchinson M.I."/>
            <person name="Powell A.J."/>
            <person name="Barry K."/>
            <person name="Miller A.N."/>
            <person name="Grigoriev I.V."/>
            <person name="Debuchy R."/>
            <person name="Gladieux P."/>
            <person name="Thoren M.H."/>
            <person name="Johannesson H."/>
        </authorList>
    </citation>
    <scope>NUCLEOTIDE SEQUENCE</scope>
    <source>
        <strain evidence="3">CBS 118394</strain>
    </source>
</reference>
<evidence type="ECO:0000313" key="2">
    <source>
        <dbReference type="EMBL" id="KAK3311796.1"/>
    </source>
</evidence>
<dbReference type="SUPFAM" id="SSF52799">
    <property type="entry name" value="(Phosphotyrosine protein) phosphatases II"/>
    <property type="match status" value="1"/>
</dbReference>
<evidence type="ECO:0000256" key="1">
    <source>
        <dbReference type="SAM" id="MobiDB-lite"/>
    </source>
</evidence>
<sequence length="467" mass="52328">MSDTSQSNTGVDQPKTRCESPAIVVSSWAHVARRASPAVVVSSYQKPEEYDHSGKPSPRQTGMPKPRRADTPPAHRLRPPQTFQPGTQQQKQTFTPRPQRLGTPQPSGRPGTPSRYLHYGATHPDQHFPRPDQHFPRPGQHFPRALSPYPLGGAHIMPYYPAQSPLPYGEVRGIQTPVRANSPFPYPHPPPLSRTVSPAANINPPPPPWREIAHGLSVGNLRGRNTYKIDLLQNSNITAIISLVKSEEVSPVFTLSAFREIIPTDKHLIYKVVDSSLLLPDLAEICDFIDEQRAPRARIAAQTEMACAFDEEDDVAFCGYQVATVAERAAEWGRYEMPSKDKALRSSELDMGNDPCVLIHAVSSDYGNLAAVIGIAYLMRLRRRGFDETYEYVRSKYAETWGTLTSLQREHVEQLRLWKAVRYDIFLDDEHVGPGSPPMRLHKLEYTQYMAGLVDKEEPRASVLTCS</sequence>
<evidence type="ECO:0000313" key="3">
    <source>
        <dbReference type="EMBL" id="KAK3317939.1"/>
    </source>
</evidence>